<gene>
    <name evidence="2" type="ORF">FKG95_18585</name>
</gene>
<evidence type="ECO:0000259" key="1">
    <source>
        <dbReference type="Pfam" id="PF14534"/>
    </source>
</evidence>
<dbReference type="Gene3D" id="3.10.450.50">
    <property type="match status" value="1"/>
</dbReference>
<proteinExistence type="predicted"/>
<evidence type="ECO:0000313" key="2">
    <source>
        <dbReference type="EMBL" id="TQV78566.1"/>
    </source>
</evidence>
<dbReference type="Proteomes" id="UP000315252">
    <property type="component" value="Unassembled WGS sequence"/>
</dbReference>
<feature type="domain" description="DUF4440" evidence="1">
    <location>
        <begin position="5"/>
        <end position="110"/>
    </location>
</feature>
<accession>A0A545TMZ8</accession>
<organism evidence="2 3">
    <name type="scientific">Denitrobaculum tricleocarpae</name>
    <dbReference type="NCBI Taxonomy" id="2591009"/>
    <lineage>
        <taxon>Bacteria</taxon>
        <taxon>Pseudomonadati</taxon>
        <taxon>Pseudomonadota</taxon>
        <taxon>Alphaproteobacteria</taxon>
        <taxon>Rhodospirillales</taxon>
        <taxon>Rhodospirillaceae</taxon>
        <taxon>Denitrobaculum</taxon>
    </lineage>
</organism>
<dbReference type="InterPro" id="IPR032710">
    <property type="entry name" value="NTF2-like_dom_sf"/>
</dbReference>
<dbReference type="Pfam" id="PF14534">
    <property type="entry name" value="DUF4440"/>
    <property type="match status" value="1"/>
</dbReference>
<dbReference type="InterPro" id="IPR027843">
    <property type="entry name" value="DUF4440"/>
</dbReference>
<evidence type="ECO:0000313" key="3">
    <source>
        <dbReference type="Proteomes" id="UP000315252"/>
    </source>
</evidence>
<dbReference type="AlphaFoldDB" id="A0A545TMZ8"/>
<name>A0A545TMZ8_9PROT</name>
<dbReference type="SUPFAM" id="SSF54427">
    <property type="entry name" value="NTF2-like"/>
    <property type="match status" value="1"/>
</dbReference>
<keyword evidence="3" id="KW-1185">Reference proteome</keyword>
<reference evidence="2 3" key="1">
    <citation type="submission" date="2019-06" db="EMBL/GenBank/DDBJ databases">
        <title>Whole genome sequence for Rhodospirillaceae sp. R148.</title>
        <authorList>
            <person name="Wang G."/>
        </authorList>
    </citation>
    <scope>NUCLEOTIDE SEQUENCE [LARGE SCALE GENOMIC DNA]</scope>
    <source>
        <strain evidence="2 3">R148</strain>
    </source>
</reference>
<comment type="caution">
    <text evidence="2">The sequence shown here is derived from an EMBL/GenBank/DDBJ whole genome shotgun (WGS) entry which is preliminary data.</text>
</comment>
<sequence>MREDIEAVDREFEAAMKAGNALGLAGVYTTTGQALPPNAATVSGKEDIAAFWQGAIDMGVTGVELESVELEELGDTAIQVGHFTLKTADGSVADNGKYIVIWKQEDGAWKWHRDIWNSSNPVA</sequence>
<protein>
    <submittedName>
        <fullName evidence="2">DUF4440 domain-containing protein</fullName>
    </submittedName>
</protein>
<dbReference type="OrthoDB" id="9814425at2"/>
<dbReference type="EMBL" id="VHSH01000006">
    <property type="protein sequence ID" value="TQV78566.1"/>
    <property type="molecule type" value="Genomic_DNA"/>
</dbReference>
<dbReference type="RefSeq" id="WP_142897899.1">
    <property type="nucleotide sequence ID" value="NZ_ML660057.1"/>
</dbReference>